<feature type="signal peptide" evidence="2">
    <location>
        <begin position="1"/>
        <end position="22"/>
    </location>
</feature>
<organism evidence="3 4">
    <name type="scientific">Diploptera punctata</name>
    <name type="common">Pacific beetle cockroach</name>
    <dbReference type="NCBI Taxonomy" id="6984"/>
    <lineage>
        <taxon>Eukaryota</taxon>
        <taxon>Metazoa</taxon>
        <taxon>Ecdysozoa</taxon>
        <taxon>Arthropoda</taxon>
        <taxon>Hexapoda</taxon>
        <taxon>Insecta</taxon>
        <taxon>Pterygota</taxon>
        <taxon>Neoptera</taxon>
        <taxon>Polyneoptera</taxon>
        <taxon>Dictyoptera</taxon>
        <taxon>Blattodea</taxon>
        <taxon>Blaberoidea</taxon>
        <taxon>Blaberidae</taxon>
        <taxon>Diplopterinae</taxon>
        <taxon>Diploptera</taxon>
    </lineage>
</organism>
<feature type="compositionally biased region" description="Polar residues" evidence="1">
    <location>
        <begin position="40"/>
        <end position="54"/>
    </location>
</feature>
<keyword evidence="4" id="KW-1185">Reference proteome</keyword>
<comment type="caution">
    <text evidence="3">The sequence shown here is derived from an EMBL/GenBank/DDBJ whole genome shotgun (WGS) entry which is preliminary data.</text>
</comment>
<dbReference type="Proteomes" id="UP001233999">
    <property type="component" value="Unassembled WGS sequence"/>
</dbReference>
<dbReference type="Gene3D" id="1.10.238.270">
    <property type="match status" value="1"/>
</dbReference>
<feature type="compositionally biased region" description="Basic and acidic residues" evidence="1">
    <location>
        <begin position="84"/>
        <end position="100"/>
    </location>
</feature>
<dbReference type="EMBL" id="JASPKZ010004935">
    <property type="protein sequence ID" value="KAJ9589510.1"/>
    <property type="molecule type" value="Genomic_DNA"/>
</dbReference>
<reference evidence="3" key="1">
    <citation type="journal article" date="2023" name="IScience">
        <title>Live-bearing cockroach genome reveals convergent evolutionary mechanisms linked to viviparity in insects and beyond.</title>
        <authorList>
            <person name="Fouks B."/>
            <person name="Harrison M.C."/>
            <person name="Mikhailova A.A."/>
            <person name="Marchal E."/>
            <person name="English S."/>
            <person name="Carruthers M."/>
            <person name="Jennings E.C."/>
            <person name="Chiamaka E.L."/>
            <person name="Frigard R.A."/>
            <person name="Pippel M."/>
            <person name="Attardo G.M."/>
            <person name="Benoit J.B."/>
            <person name="Bornberg-Bauer E."/>
            <person name="Tobe S.S."/>
        </authorList>
    </citation>
    <scope>NUCLEOTIDE SEQUENCE</scope>
    <source>
        <strain evidence="3">Stay&amp;Tobe</strain>
    </source>
</reference>
<dbReference type="AlphaFoldDB" id="A0AAD8EGC1"/>
<feature type="region of interest" description="Disordered" evidence="1">
    <location>
        <begin position="79"/>
        <end position="118"/>
    </location>
</feature>
<evidence type="ECO:0000313" key="3">
    <source>
        <dbReference type="EMBL" id="KAJ9589510.1"/>
    </source>
</evidence>
<evidence type="ECO:0000256" key="2">
    <source>
        <dbReference type="SAM" id="SignalP"/>
    </source>
</evidence>
<accession>A0AAD8EGC1</accession>
<sequence>MASSNLVFLLLAATCAIGLVSAKLHEPDDDNRLDEAEHTGSVTTSLDQKASSKSPKGDVSISVKGSAKWEEKITMSKKHGGKIWGDHHGHDQHGYQDEHHDHHHHHHHHPHPPPPPPHFQPFFEPICCVAPANFSDMTNITAAFKKCKSVITQLIKKPDGEDKRPRPRHEDFLKGVNCFLQCIGTELGLSENGVLYTQEVVDFLQTDNTLSEMGINGEDIQACIITSKHNTSEVETSSEEAQECNMKNYEHLRFAKCMMYLKNMHCPDKYQLKKSDL</sequence>
<evidence type="ECO:0000313" key="4">
    <source>
        <dbReference type="Proteomes" id="UP001233999"/>
    </source>
</evidence>
<feature type="region of interest" description="Disordered" evidence="1">
    <location>
        <begin position="30"/>
        <end position="66"/>
    </location>
</feature>
<feature type="chain" id="PRO_5042282608" evidence="2">
    <location>
        <begin position="23"/>
        <end position="277"/>
    </location>
</feature>
<keyword evidence="2" id="KW-0732">Signal</keyword>
<reference evidence="3" key="2">
    <citation type="submission" date="2023-05" db="EMBL/GenBank/DDBJ databases">
        <authorList>
            <person name="Fouks B."/>
        </authorList>
    </citation>
    <scope>NUCLEOTIDE SEQUENCE</scope>
    <source>
        <strain evidence="3">Stay&amp;Tobe</strain>
        <tissue evidence="3">Testes</tissue>
    </source>
</reference>
<gene>
    <name evidence="3" type="ORF">L9F63_017259</name>
</gene>
<name>A0AAD8EGC1_DIPPU</name>
<feature type="compositionally biased region" description="Basic residues" evidence="1">
    <location>
        <begin position="101"/>
        <end position="111"/>
    </location>
</feature>
<evidence type="ECO:0000256" key="1">
    <source>
        <dbReference type="SAM" id="MobiDB-lite"/>
    </source>
</evidence>
<proteinExistence type="predicted"/>
<protein>
    <submittedName>
        <fullName evidence="3">Uncharacterized protein</fullName>
    </submittedName>
</protein>